<gene>
    <name evidence="1" type="ORF">LSINAPIS_LOCUS12579</name>
</gene>
<organism evidence="1 2">
    <name type="scientific">Leptidea sinapis</name>
    <dbReference type="NCBI Taxonomy" id="189913"/>
    <lineage>
        <taxon>Eukaryota</taxon>
        <taxon>Metazoa</taxon>
        <taxon>Ecdysozoa</taxon>
        <taxon>Arthropoda</taxon>
        <taxon>Hexapoda</taxon>
        <taxon>Insecta</taxon>
        <taxon>Pterygota</taxon>
        <taxon>Neoptera</taxon>
        <taxon>Endopterygota</taxon>
        <taxon>Lepidoptera</taxon>
        <taxon>Glossata</taxon>
        <taxon>Ditrysia</taxon>
        <taxon>Papilionoidea</taxon>
        <taxon>Pieridae</taxon>
        <taxon>Dismorphiinae</taxon>
        <taxon>Leptidea</taxon>
    </lineage>
</organism>
<proteinExistence type="predicted"/>
<accession>A0A5E4QWF1</accession>
<keyword evidence="2" id="KW-1185">Reference proteome</keyword>
<dbReference type="AlphaFoldDB" id="A0A5E4QWF1"/>
<dbReference type="EMBL" id="FZQP02005999">
    <property type="protein sequence ID" value="VVD02339.1"/>
    <property type="molecule type" value="Genomic_DNA"/>
</dbReference>
<dbReference type="Proteomes" id="UP000324832">
    <property type="component" value="Unassembled WGS sequence"/>
</dbReference>
<evidence type="ECO:0000313" key="2">
    <source>
        <dbReference type="Proteomes" id="UP000324832"/>
    </source>
</evidence>
<evidence type="ECO:0000313" key="1">
    <source>
        <dbReference type="EMBL" id="VVD02339.1"/>
    </source>
</evidence>
<reference evidence="1 2" key="1">
    <citation type="submission" date="2017-07" db="EMBL/GenBank/DDBJ databases">
        <authorList>
            <person name="Talla V."/>
            <person name="Backstrom N."/>
        </authorList>
    </citation>
    <scope>NUCLEOTIDE SEQUENCE [LARGE SCALE GENOMIC DNA]</scope>
</reference>
<sequence length="137" mass="14465">MTSTWTLQELDAALSNPHTNPAFENIAVPLPAEVLLPIAPEVAAPAPPVFTSPLVQVIVNVNKKTQQVTDEPAQIIVPSPVGVVPSPELEVETGVLEPETPVLPVDSFNPIDHIAINPEPINVNIIDPSPAVDIGPM</sequence>
<protein>
    <submittedName>
        <fullName evidence="1">Uncharacterized protein</fullName>
    </submittedName>
</protein>
<name>A0A5E4QWF1_9NEOP</name>